<dbReference type="PANTHER" id="PTHR42776:SF11">
    <property type="entry name" value="DIPEPTIDYL-PEPTIDASE 5-RELATED"/>
    <property type="match status" value="1"/>
</dbReference>
<comment type="subcellular location">
    <subcellularLocation>
        <location evidence="1">Secreted</location>
    </subcellularLocation>
</comment>
<dbReference type="GO" id="GO:0006508">
    <property type="term" value="P:proteolysis"/>
    <property type="evidence" value="ECO:0007669"/>
    <property type="project" value="UniProtKB-KW"/>
</dbReference>
<protein>
    <recommendedName>
        <fullName evidence="9">Dipeptidyl-peptidase V</fullName>
    </recommendedName>
</protein>
<evidence type="ECO:0000313" key="12">
    <source>
        <dbReference type="Proteomes" id="UP000265663"/>
    </source>
</evidence>
<comment type="similarity">
    <text evidence="2">Belongs to the peptidase S9C family.</text>
</comment>
<keyword evidence="8" id="KW-0325">Glycoprotein</keyword>
<gene>
    <name evidence="11" type="ORF">GMOD_00008286</name>
</gene>
<evidence type="ECO:0000256" key="8">
    <source>
        <dbReference type="ARBA" id="ARBA00023180"/>
    </source>
</evidence>
<evidence type="ECO:0000256" key="6">
    <source>
        <dbReference type="ARBA" id="ARBA00022801"/>
    </source>
</evidence>
<accession>A0A3M7M256</accession>
<dbReference type="SUPFAM" id="SSF82171">
    <property type="entry name" value="DPP6 N-terminal domain-like"/>
    <property type="match status" value="1"/>
</dbReference>
<evidence type="ECO:0000256" key="5">
    <source>
        <dbReference type="ARBA" id="ARBA00022729"/>
    </source>
</evidence>
<evidence type="ECO:0000256" key="9">
    <source>
        <dbReference type="ARBA" id="ARBA00032829"/>
    </source>
</evidence>
<proteinExistence type="inferred from homology"/>
<sequence>MRVAENLTRIYDTIVQNEQVQRLPRGWLHTILLKPQKASLALPVEEVNIPLRLNNGSHITVYCRRHDFPHAESARPTSHLILLEKMAIKTAFLAAGLLLGSANAITVDRGMLAAPRRSTGSVSPKGDRALFSETKFNWTTEKASTAWYFIDTESGNVTKAPFGSDASEVVWVGDTEDSILYINATNDEIPGGVTLYTADLSGGSFEPKLVASLHAPLSGLKAVKTDSGINFVGNCLAYENNGTAYNPELVSAPKSSGRLYDANMVRHWNYYITAERVAVFSGALKGGNGSYSYAGELKNLLSGMNHTITRPESPVQGSSSDPADYDLSPDGSMVAFRSKSPDLPKANYTASYIYVVPFDGSAVAVPINGPGTTAPKTAQGASGAPVWSHDSSKIAYTQQDGIDYESDKYKLYVADMDGMNSQIRPVAENWDSSPTGLQWSSDDANLWVTSELHASVRLWPVPQDAPADFIPKNITGPDTVLSDFAVLPDGSIFVSAAASWTSRMFYKQQPGQEKKVLFSANEVDPELQGLSPDSVSNFWVTNDDGDDIQTFVFYPTDFDPSKKYPLAFIIHGGPQSTQGDNWSVRWNLRLWADQGFVVTATQFTGSPSYSQAFTDKIQANWGGTPYTDLVKVFEHLRDNVDYVDTDRAIAAGASFGCYMTNWIQGHDLGREFKALVCHDGKVNQVGSYATDELWFIQRDNNGTVWNERANYELWDPLAHFVNASTPQLVIHNDLDYRVVQAEGLQTFNILQSLGVPSRFLHFPDEGHWVTKRQNSLLWHNSIFNWIKYWVGLEDELMMDGVITQ</sequence>
<keyword evidence="5" id="KW-0732">Signal</keyword>
<dbReference type="InterPro" id="IPR029058">
    <property type="entry name" value="AB_hydrolase_fold"/>
</dbReference>
<keyword evidence="4" id="KW-0645">Protease</keyword>
<keyword evidence="11" id="KW-0031">Aminopeptidase</keyword>
<reference evidence="11 12" key="1">
    <citation type="journal article" date="2014" name="PLoS ONE">
        <title>De novo Genome Assembly of the Fungal Plant Pathogen Pyrenophora semeniperda.</title>
        <authorList>
            <person name="Soliai M.M."/>
            <person name="Meyer S.E."/>
            <person name="Udall J.A."/>
            <person name="Elzinga D.E."/>
            <person name="Hermansen R.A."/>
            <person name="Bodily P.M."/>
            <person name="Hart A.A."/>
            <person name="Coleman C.E."/>
        </authorList>
    </citation>
    <scope>NUCLEOTIDE SEQUENCE [LARGE SCALE GENOMIC DNA]</scope>
    <source>
        <strain evidence="11 12">CCB06</strain>
        <tissue evidence="11">Mycelium</tissue>
    </source>
</reference>
<dbReference type="InterPro" id="IPR001375">
    <property type="entry name" value="Peptidase_S9_cat"/>
</dbReference>
<dbReference type="GO" id="GO:0005576">
    <property type="term" value="C:extracellular region"/>
    <property type="evidence" value="ECO:0007669"/>
    <property type="project" value="UniProtKB-SubCell"/>
</dbReference>
<dbReference type="EMBL" id="KE747816">
    <property type="protein sequence ID" value="RMZ68566.1"/>
    <property type="molecule type" value="Genomic_DNA"/>
</dbReference>
<dbReference type="Proteomes" id="UP000265663">
    <property type="component" value="Unassembled WGS sequence"/>
</dbReference>
<dbReference type="OrthoDB" id="416344at2759"/>
<dbReference type="FunFam" id="3.40.50.1820:FF:000028">
    <property type="entry name" value="S9 family peptidase"/>
    <property type="match status" value="1"/>
</dbReference>
<dbReference type="Pfam" id="PF00326">
    <property type="entry name" value="Peptidase_S9"/>
    <property type="match status" value="1"/>
</dbReference>
<dbReference type="PANTHER" id="PTHR42776">
    <property type="entry name" value="SERINE PEPTIDASE S9 FAMILY MEMBER"/>
    <property type="match status" value="1"/>
</dbReference>
<organism evidence="11 12">
    <name type="scientific">Pyrenophora seminiperda CCB06</name>
    <dbReference type="NCBI Taxonomy" id="1302712"/>
    <lineage>
        <taxon>Eukaryota</taxon>
        <taxon>Fungi</taxon>
        <taxon>Dikarya</taxon>
        <taxon>Ascomycota</taxon>
        <taxon>Pezizomycotina</taxon>
        <taxon>Dothideomycetes</taxon>
        <taxon>Pleosporomycetidae</taxon>
        <taxon>Pleosporales</taxon>
        <taxon>Pleosporineae</taxon>
        <taxon>Pleosporaceae</taxon>
        <taxon>Pyrenophora</taxon>
    </lineage>
</organism>
<keyword evidence="3" id="KW-0964">Secreted</keyword>
<evidence type="ECO:0000313" key="11">
    <source>
        <dbReference type="EMBL" id="RMZ68566.1"/>
    </source>
</evidence>
<dbReference type="GO" id="GO:0004252">
    <property type="term" value="F:serine-type endopeptidase activity"/>
    <property type="evidence" value="ECO:0007669"/>
    <property type="project" value="TreeGrafter"/>
</dbReference>
<feature type="domain" description="Peptidase S9 prolyl oligopeptidase catalytic" evidence="10">
    <location>
        <begin position="582"/>
        <end position="791"/>
    </location>
</feature>
<keyword evidence="12" id="KW-1185">Reference proteome</keyword>
<evidence type="ECO:0000256" key="7">
    <source>
        <dbReference type="ARBA" id="ARBA00022825"/>
    </source>
</evidence>
<evidence type="ECO:0000256" key="1">
    <source>
        <dbReference type="ARBA" id="ARBA00004613"/>
    </source>
</evidence>
<evidence type="ECO:0000256" key="2">
    <source>
        <dbReference type="ARBA" id="ARBA00010040"/>
    </source>
</evidence>
<keyword evidence="6" id="KW-0378">Hydrolase</keyword>
<dbReference type="GO" id="GO:0004177">
    <property type="term" value="F:aminopeptidase activity"/>
    <property type="evidence" value="ECO:0007669"/>
    <property type="project" value="UniProtKB-KW"/>
</dbReference>
<evidence type="ECO:0000256" key="4">
    <source>
        <dbReference type="ARBA" id="ARBA00022670"/>
    </source>
</evidence>
<evidence type="ECO:0000259" key="10">
    <source>
        <dbReference type="Pfam" id="PF00326"/>
    </source>
</evidence>
<keyword evidence="7" id="KW-0720">Serine protease</keyword>
<evidence type="ECO:0000256" key="3">
    <source>
        <dbReference type="ARBA" id="ARBA00022525"/>
    </source>
</evidence>
<name>A0A3M7M256_9PLEO</name>
<dbReference type="Gene3D" id="3.40.50.1820">
    <property type="entry name" value="alpha/beta hydrolase"/>
    <property type="match status" value="1"/>
</dbReference>
<dbReference type="AlphaFoldDB" id="A0A3M7M256"/>
<dbReference type="SUPFAM" id="SSF53474">
    <property type="entry name" value="alpha/beta-Hydrolases"/>
    <property type="match status" value="1"/>
</dbReference>